<dbReference type="KEGG" id="ppha:BVH74_12455"/>
<reference evidence="2 3" key="1">
    <citation type="submission" date="2017-03" db="EMBL/GenBank/DDBJ databases">
        <title>Complete genome sequence of the novel DNRA strain Pseudomonas sp. S-6-2 isolated from Chinese polluted river sediment. Journal of Biotechnology.</title>
        <authorList>
            <person name="Li J."/>
            <person name="Xiang F."/>
            <person name="Wang L."/>
            <person name="Xi L."/>
            <person name="Liu J."/>
        </authorList>
    </citation>
    <scope>NUCLEOTIDE SEQUENCE [LARGE SCALE GENOMIC DNA]</scope>
    <source>
        <strain evidence="2 3">S-6-2</strain>
    </source>
</reference>
<evidence type="ECO:0008006" key="4">
    <source>
        <dbReference type="Google" id="ProtNLM"/>
    </source>
</evidence>
<dbReference type="Proteomes" id="UP000243488">
    <property type="component" value="Chromosome"/>
</dbReference>
<evidence type="ECO:0000313" key="3">
    <source>
        <dbReference type="Proteomes" id="UP000243488"/>
    </source>
</evidence>
<accession>A0A1V0B6E0</accession>
<keyword evidence="1" id="KW-0812">Transmembrane</keyword>
<dbReference type="STRING" id="1931241.BVH74_12455"/>
<keyword evidence="1" id="KW-1133">Transmembrane helix</keyword>
<evidence type="ECO:0000256" key="1">
    <source>
        <dbReference type="SAM" id="Phobius"/>
    </source>
</evidence>
<proteinExistence type="predicted"/>
<feature type="transmembrane region" description="Helical" evidence="1">
    <location>
        <begin position="20"/>
        <end position="38"/>
    </location>
</feature>
<keyword evidence="3" id="KW-1185">Reference proteome</keyword>
<evidence type="ECO:0000313" key="2">
    <source>
        <dbReference type="EMBL" id="AQZ95512.1"/>
    </source>
</evidence>
<protein>
    <recommendedName>
        <fullName evidence="4">Pilus assembly protein</fullName>
    </recommendedName>
</protein>
<dbReference type="EMBL" id="CP020100">
    <property type="protein sequence ID" value="AQZ95512.1"/>
    <property type="molecule type" value="Genomic_DNA"/>
</dbReference>
<dbReference type="AlphaFoldDB" id="A0A1V0B6E0"/>
<dbReference type="RefSeq" id="WP_080050380.1">
    <property type="nucleotide sequence ID" value="NZ_CP020100.1"/>
</dbReference>
<dbReference type="PROSITE" id="PS51257">
    <property type="entry name" value="PROKAR_LIPOPROTEIN"/>
    <property type="match status" value="1"/>
</dbReference>
<sequence length="174" mass="20011">MRSLTLEFNQTRKPGWQSWMTLGVGGLACLISLSFYTWRDEQPAMLPRAPSSTSTELVRSPAQMRLQAQMLNEMRRVSAQMNRPWERLFVTLETLPMEDIGLLGLATDARKGQLRIQAEARDLEAMLAFHRRLEEGEALSDVYLLNHEVLERNPGRPVRFSLLLTWRLDDDAVL</sequence>
<organism evidence="2 3">
    <name type="scientific">Halopseudomonas phragmitis</name>
    <dbReference type="NCBI Taxonomy" id="1931241"/>
    <lineage>
        <taxon>Bacteria</taxon>
        <taxon>Pseudomonadati</taxon>
        <taxon>Pseudomonadota</taxon>
        <taxon>Gammaproteobacteria</taxon>
        <taxon>Pseudomonadales</taxon>
        <taxon>Pseudomonadaceae</taxon>
        <taxon>Halopseudomonas</taxon>
    </lineage>
</organism>
<keyword evidence="1" id="KW-0472">Membrane</keyword>
<gene>
    <name evidence="2" type="ORF">BVH74_12455</name>
</gene>
<name>A0A1V0B6E0_9GAMM</name>